<dbReference type="GeneID" id="42799550"/>
<evidence type="ECO:0000313" key="7">
    <source>
        <dbReference type="EMBL" id="QGR20410.1"/>
    </source>
</evidence>
<keyword evidence="8" id="KW-1185">Reference proteome</keyword>
<keyword evidence="5 6" id="KW-0472">Membrane</keyword>
<organism evidence="7 8">
    <name type="scientific">Stygiolobus azoricus</name>
    <dbReference type="NCBI Taxonomy" id="41675"/>
    <lineage>
        <taxon>Archaea</taxon>
        <taxon>Thermoproteota</taxon>
        <taxon>Thermoprotei</taxon>
        <taxon>Sulfolobales</taxon>
        <taxon>Sulfolobaceae</taxon>
        <taxon>Stygiolobus</taxon>
    </lineage>
</organism>
<dbReference type="PIRSF" id="PIRSF006060">
    <property type="entry name" value="AA_transporter"/>
    <property type="match status" value="1"/>
</dbReference>
<dbReference type="KEGG" id="sazo:D1868_10725"/>
<dbReference type="Pfam" id="PF13520">
    <property type="entry name" value="AA_permease_2"/>
    <property type="match status" value="1"/>
</dbReference>
<evidence type="ECO:0000256" key="1">
    <source>
        <dbReference type="ARBA" id="ARBA00004651"/>
    </source>
</evidence>
<proteinExistence type="predicted"/>
<dbReference type="AlphaFoldDB" id="A0A650CRF1"/>
<dbReference type="Gene3D" id="1.20.1740.10">
    <property type="entry name" value="Amino acid/polyamine transporter I"/>
    <property type="match status" value="1"/>
</dbReference>
<feature type="transmembrane region" description="Helical" evidence="6">
    <location>
        <begin position="259"/>
        <end position="287"/>
    </location>
</feature>
<dbReference type="GO" id="GO:0022857">
    <property type="term" value="F:transmembrane transporter activity"/>
    <property type="evidence" value="ECO:0007669"/>
    <property type="project" value="InterPro"/>
</dbReference>
<reference evidence="7 8" key="1">
    <citation type="submission" date="2019-10" db="EMBL/GenBank/DDBJ databases">
        <title>Genome Sequences from Six Type Strain Members of the Archaeal Family Sulfolobaceae: Acidianus ambivalens, Acidianus infernus, Metallosphaera prunae, Stygiolobus azoricus, Sulfolobus metallicus, and Sulfurisphaera ohwakuensis.</title>
        <authorList>
            <person name="Counts J.A."/>
            <person name="Kelly R.M."/>
        </authorList>
    </citation>
    <scope>NUCLEOTIDE SEQUENCE [LARGE SCALE GENOMIC DNA]</scope>
    <source>
        <strain evidence="7 8">FC6</strain>
    </source>
</reference>
<evidence type="ECO:0000256" key="3">
    <source>
        <dbReference type="ARBA" id="ARBA00022692"/>
    </source>
</evidence>
<feature type="transmembrane region" description="Helical" evidence="6">
    <location>
        <begin position="114"/>
        <end position="131"/>
    </location>
</feature>
<dbReference type="RefSeq" id="WP_156007861.1">
    <property type="nucleotide sequence ID" value="NZ_CP045483.1"/>
</dbReference>
<dbReference type="GO" id="GO:0005886">
    <property type="term" value="C:plasma membrane"/>
    <property type="evidence" value="ECO:0007669"/>
    <property type="project" value="UniProtKB-SubCell"/>
</dbReference>
<feature type="transmembrane region" description="Helical" evidence="6">
    <location>
        <begin position="363"/>
        <end position="383"/>
    </location>
</feature>
<dbReference type="InterPro" id="IPR050367">
    <property type="entry name" value="APC_superfamily"/>
</dbReference>
<evidence type="ECO:0000256" key="6">
    <source>
        <dbReference type="SAM" id="Phobius"/>
    </source>
</evidence>
<sequence length="430" mass="45291">MKRKLSLLEATAIGLGNIIGAGIFVMAGSTINLAGPAALISFIITGLLAMSIGLNSAELASKYPDTEGGVYSFAKLTMGDTVGFLVGWMRMISYSVSGAATALGFASYLQIPRLTYVIAGALIMVLSGIYLAGLKLASKIESILVVINIGGLVLFITFSLASSKFNISHFTPLAPHGLNGILTASSLAFFAYSGFNTIATLTPDVENGDKNIPKAIVLSLLITSVLYVLVVFSMLYLLPWQVYGTQGNPLTFALQEAKAPLFVVLAVSTTAIIATLTVTLSTIIATVRTLKQMAMDNLIPSRLAANEALPTLIVASIMISSLSLGNVEGIGLVSNFGTVFSYLTTAMAVIISRRRGYMGSFKAPFYPALQVLSILLSIVVLTALGEESLVLGVLSILIGLIIHVIHVEINLVEKGKTLNPHGKIGKLNSE</sequence>
<keyword evidence="3 6" id="KW-0812">Transmembrane</keyword>
<dbReference type="PANTHER" id="PTHR42770:SF7">
    <property type="entry name" value="MEMBRANE PROTEIN"/>
    <property type="match status" value="1"/>
</dbReference>
<comment type="subcellular location">
    <subcellularLocation>
        <location evidence="1">Cell membrane</location>
        <topology evidence="1">Multi-pass membrane protein</topology>
    </subcellularLocation>
</comment>
<keyword evidence="4 6" id="KW-1133">Transmembrane helix</keyword>
<feature type="transmembrane region" description="Helical" evidence="6">
    <location>
        <begin position="389"/>
        <end position="407"/>
    </location>
</feature>
<feature type="transmembrane region" description="Helical" evidence="6">
    <location>
        <begin position="143"/>
        <end position="161"/>
    </location>
</feature>
<dbReference type="PANTHER" id="PTHR42770">
    <property type="entry name" value="AMINO ACID TRANSPORTER-RELATED"/>
    <property type="match status" value="1"/>
</dbReference>
<gene>
    <name evidence="7" type="ORF">D1868_10725</name>
</gene>
<feature type="transmembrane region" description="Helical" evidence="6">
    <location>
        <begin position="308"/>
        <end position="324"/>
    </location>
</feature>
<dbReference type="Proteomes" id="UP000423396">
    <property type="component" value="Chromosome"/>
</dbReference>
<evidence type="ECO:0000256" key="2">
    <source>
        <dbReference type="ARBA" id="ARBA00022475"/>
    </source>
</evidence>
<evidence type="ECO:0000256" key="4">
    <source>
        <dbReference type="ARBA" id="ARBA00022989"/>
    </source>
</evidence>
<dbReference type="OrthoDB" id="43026at2157"/>
<feature type="transmembrane region" description="Helical" evidence="6">
    <location>
        <begin position="330"/>
        <end position="351"/>
    </location>
</feature>
<evidence type="ECO:0000313" key="8">
    <source>
        <dbReference type="Proteomes" id="UP000423396"/>
    </source>
</evidence>
<feature type="transmembrane region" description="Helical" evidence="6">
    <location>
        <begin position="215"/>
        <end position="239"/>
    </location>
</feature>
<accession>A0A650CRF1</accession>
<dbReference type="EMBL" id="CP045483">
    <property type="protein sequence ID" value="QGR20410.1"/>
    <property type="molecule type" value="Genomic_DNA"/>
</dbReference>
<keyword evidence="2" id="KW-1003">Cell membrane</keyword>
<feature type="transmembrane region" description="Helical" evidence="6">
    <location>
        <begin position="7"/>
        <end position="27"/>
    </location>
</feature>
<dbReference type="InterPro" id="IPR002293">
    <property type="entry name" value="AA/rel_permease1"/>
</dbReference>
<feature type="transmembrane region" description="Helical" evidence="6">
    <location>
        <begin position="181"/>
        <end position="203"/>
    </location>
</feature>
<name>A0A650CRF1_9CREN</name>
<feature type="transmembrane region" description="Helical" evidence="6">
    <location>
        <begin position="33"/>
        <end position="54"/>
    </location>
</feature>
<protein>
    <submittedName>
        <fullName evidence="7">Amino acid permease</fullName>
    </submittedName>
</protein>
<evidence type="ECO:0000256" key="5">
    <source>
        <dbReference type="ARBA" id="ARBA00023136"/>
    </source>
</evidence>